<dbReference type="Proteomes" id="UP000663861">
    <property type="component" value="Unassembled WGS sequence"/>
</dbReference>
<proteinExistence type="predicted"/>
<protein>
    <submittedName>
        <fullName evidence="1">Uncharacterized protein</fullName>
    </submittedName>
</protein>
<comment type="caution">
    <text evidence="1">The sequence shown here is derived from an EMBL/GenBank/DDBJ whole genome shotgun (WGS) entry which is preliminary data.</text>
</comment>
<gene>
    <name evidence="1" type="ORF">RDB_LOCUS91971</name>
</gene>
<dbReference type="EMBL" id="CAJMWY010001861">
    <property type="protein sequence ID" value="CAE6476990.1"/>
    <property type="molecule type" value="Genomic_DNA"/>
</dbReference>
<accession>A0A8H3H1W2</accession>
<evidence type="ECO:0000313" key="1">
    <source>
        <dbReference type="EMBL" id="CAE6476990.1"/>
    </source>
</evidence>
<dbReference type="AlphaFoldDB" id="A0A8H3H1W2"/>
<sequence length="343" mass="39077">MSSLELPPELVYEITRCLIPPSSHVRHNLKKLEWPCIRNLSLSSHLLRGAALNHWFSSLFIRQRSDWEEVEKFIPVKLPQIVTRLHIFPAALDPHAVNRRLHIFPAALDPHAVNRLRQYENLKTLSVNMHVVWQDFPESSHLAKLLVPCIPRSITNLEISCMSVEQFQDLVPLLARIASDCPSLRRLGFYSAASDCAECLDETRLPFPIPEQSAYQLAEALAQSLSNLKRIQSLSLPIHLSHEDIWERHLTGHPLMRVNEQASDSNCDRCVQEFGHSTQDNEKIVAGILAEKLKSLQKVHFGSWVHGRGRGGVRFVRPTAGSELKYELVPSYIHTQEWDGGRL</sequence>
<evidence type="ECO:0000313" key="2">
    <source>
        <dbReference type="Proteomes" id="UP000663861"/>
    </source>
</evidence>
<name>A0A8H3H1W2_9AGAM</name>
<reference evidence="1" key="1">
    <citation type="submission" date="2021-01" db="EMBL/GenBank/DDBJ databases">
        <authorList>
            <person name="Kaushik A."/>
        </authorList>
    </citation>
    <scope>NUCLEOTIDE SEQUENCE</scope>
    <source>
        <strain evidence="1">AG4-RS23</strain>
    </source>
</reference>
<organism evidence="1 2">
    <name type="scientific">Rhizoctonia solani</name>
    <dbReference type="NCBI Taxonomy" id="456999"/>
    <lineage>
        <taxon>Eukaryota</taxon>
        <taxon>Fungi</taxon>
        <taxon>Dikarya</taxon>
        <taxon>Basidiomycota</taxon>
        <taxon>Agaricomycotina</taxon>
        <taxon>Agaricomycetes</taxon>
        <taxon>Cantharellales</taxon>
        <taxon>Ceratobasidiaceae</taxon>
        <taxon>Rhizoctonia</taxon>
    </lineage>
</organism>